<keyword evidence="4" id="KW-0732">Signal</keyword>
<organism evidence="5 6">
    <name type="scientific">Ruminococcus turbiniformis</name>
    <dbReference type="NCBI Taxonomy" id="2881258"/>
    <lineage>
        <taxon>Bacteria</taxon>
        <taxon>Bacillati</taxon>
        <taxon>Bacillota</taxon>
        <taxon>Clostridia</taxon>
        <taxon>Eubacteriales</taxon>
        <taxon>Oscillospiraceae</taxon>
        <taxon>Ruminococcus</taxon>
    </lineage>
</organism>
<comment type="subcellular location">
    <subcellularLocation>
        <location evidence="1">Cell envelope</location>
    </subcellularLocation>
</comment>
<evidence type="ECO:0000313" key="6">
    <source>
        <dbReference type="Proteomes" id="UP001198151"/>
    </source>
</evidence>
<evidence type="ECO:0000256" key="3">
    <source>
        <dbReference type="SAM" id="Phobius"/>
    </source>
</evidence>
<feature type="compositionally biased region" description="Polar residues" evidence="2">
    <location>
        <begin position="614"/>
        <end position="628"/>
    </location>
</feature>
<dbReference type="Proteomes" id="UP001198151">
    <property type="component" value="Unassembled WGS sequence"/>
</dbReference>
<dbReference type="InterPro" id="IPR013378">
    <property type="entry name" value="InlB-like_B-rpt"/>
</dbReference>
<proteinExistence type="predicted"/>
<evidence type="ECO:0000313" key="5">
    <source>
        <dbReference type="EMBL" id="MCC2255263.1"/>
    </source>
</evidence>
<gene>
    <name evidence="5" type="ORF">LKD70_12685</name>
</gene>
<feature type="transmembrane region" description="Helical" evidence="3">
    <location>
        <begin position="631"/>
        <end position="651"/>
    </location>
</feature>
<feature type="compositionally biased region" description="Low complexity" evidence="2">
    <location>
        <begin position="571"/>
        <end position="599"/>
    </location>
</feature>
<evidence type="ECO:0000256" key="1">
    <source>
        <dbReference type="ARBA" id="ARBA00004196"/>
    </source>
</evidence>
<accession>A0ABS8FZ41</accession>
<dbReference type="InterPro" id="IPR042229">
    <property type="entry name" value="Listeria/Bacterioides_rpt_sf"/>
</dbReference>
<dbReference type="Pfam" id="PF09479">
    <property type="entry name" value="Flg_new"/>
    <property type="match status" value="1"/>
</dbReference>
<protein>
    <submittedName>
        <fullName evidence="5">InlB B-repeat-containing protein</fullName>
    </submittedName>
</protein>
<reference evidence="5 6" key="1">
    <citation type="submission" date="2021-10" db="EMBL/GenBank/DDBJ databases">
        <title>Anaerobic single-cell dispensing facilitates the cultivation of human gut bacteria.</title>
        <authorList>
            <person name="Afrizal A."/>
        </authorList>
    </citation>
    <scope>NUCLEOTIDE SEQUENCE [LARGE SCALE GENOMIC DNA]</scope>
    <source>
        <strain evidence="5 6">CLA-AA-H200</strain>
    </source>
</reference>
<sequence length="660" mass="72575">MKRKILAGLLTLCMAAGMAVPAAAATTPAEQEQGAEGPQYTHVDHVLNEDTPSTNMDILVMPGESFTAQPNIDIHKGNCACITADYQYWKYVTTVQFMNADLYLGYVNIPNYSAHEPRYVSDGYLTTSTPDLSKLEPITKYYDNAIKIAYENKLLEIDPSAYGEEEYSNLQSALEAACELPGHTFNAGYVNNTGLPMLLRACYAGGKKPEGEEVGTEGCGHVGHGAVRSMYGGGFSQFYVTFYEPYYNINYEGVENYFTEEELADLPDRYYTQREEQQIVLPNPVRPGYHFKNWRESGYDIIIGYGETITVKDGKTFITFDFENGLKNGAGDKNLAPIFTSGCTVTFNPNGGALKDGEKAIREIDLKSVENGQFFDIGGVIPVREGYTFAGWSFSPSGERNSIIANTANSDWFADWESYYRSLQYGENPASTSIYDIQLYAVWEKNVTELTNSDTNVSISLTDGVPEDATLSADTIAQESVLESRPELKEELPGLLSIYDISVRQNGETLEIKDNPMTVKIPLNDHLKGYKYYQAVYLGDPLERFDAVVEGDFLVFETDHLSQYAILGSNPTDPTDPTTPTDPTDPAGPTDPTTPTDPADPADPTDPAKPEQQGKPSGQTESPQTGDSSDMALWISLMLASCGGVLGMLFYKRKKTAAGK</sequence>
<keyword evidence="6" id="KW-1185">Reference proteome</keyword>
<evidence type="ECO:0000256" key="2">
    <source>
        <dbReference type="SAM" id="MobiDB-lite"/>
    </source>
</evidence>
<dbReference type="EMBL" id="JAJEQX010000024">
    <property type="protein sequence ID" value="MCC2255263.1"/>
    <property type="molecule type" value="Genomic_DNA"/>
</dbReference>
<dbReference type="RefSeq" id="WP_227708338.1">
    <property type="nucleotide sequence ID" value="NZ_JAJEQX010000024.1"/>
</dbReference>
<comment type="caution">
    <text evidence="5">The sequence shown here is derived from an EMBL/GenBank/DDBJ whole genome shotgun (WGS) entry which is preliminary data.</text>
</comment>
<feature type="chain" id="PRO_5045444923" evidence="4">
    <location>
        <begin position="25"/>
        <end position="660"/>
    </location>
</feature>
<evidence type="ECO:0000256" key="4">
    <source>
        <dbReference type="SAM" id="SignalP"/>
    </source>
</evidence>
<dbReference type="Gene3D" id="2.60.40.4270">
    <property type="entry name" value="Listeria-Bacteroides repeat domain"/>
    <property type="match status" value="1"/>
</dbReference>
<keyword evidence="3" id="KW-0812">Transmembrane</keyword>
<feature type="region of interest" description="Disordered" evidence="2">
    <location>
        <begin position="566"/>
        <end position="628"/>
    </location>
</feature>
<name>A0ABS8FZ41_9FIRM</name>
<feature type="signal peptide" evidence="4">
    <location>
        <begin position="1"/>
        <end position="24"/>
    </location>
</feature>
<keyword evidence="3" id="KW-0472">Membrane</keyword>
<keyword evidence="3" id="KW-1133">Transmembrane helix</keyword>